<feature type="region of interest" description="Disordered" evidence="1">
    <location>
        <begin position="356"/>
        <end position="382"/>
    </location>
</feature>
<dbReference type="EMBL" id="JACAZE010000007">
    <property type="protein sequence ID" value="KAF7310903.1"/>
    <property type="molecule type" value="Genomic_DNA"/>
</dbReference>
<feature type="transmembrane region" description="Helical" evidence="2">
    <location>
        <begin position="300"/>
        <end position="319"/>
    </location>
</feature>
<comment type="caution">
    <text evidence="4">The sequence shown here is derived from an EMBL/GenBank/DDBJ whole genome shotgun (WGS) entry which is preliminary data.</text>
</comment>
<feature type="compositionally biased region" description="Low complexity" evidence="1">
    <location>
        <begin position="373"/>
        <end position="382"/>
    </location>
</feature>
<feature type="compositionally biased region" description="Basic residues" evidence="1">
    <location>
        <begin position="589"/>
        <end position="598"/>
    </location>
</feature>
<dbReference type="OrthoDB" id="10071381at2759"/>
<organism evidence="4 5">
    <name type="scientific">Mycena chlorophos</name>
    <name type="common">Agaric fungus</name>
    <name type="synonym">Agaricus chlorophos</name>
    <dbReference type="NCBI Taxonomy" id="658473"/>
    <lineage>
        <taxon>Eukaryota</taxon>
        <taxon>Fungi</taxon>
        <taxon>Dikarya</taxon>
        <taxon>Basidiomycota</taxon>
        <taxon>Agaricomycotina</taxon>
        <taxon>Agaricomycetes</taxon>
        <taxon>Agaricomycetidae</taxon>
        <taxon>Agaricales</taxon>
        <taxon>Marasmiineae</taxon>
        <taxon>Mycenaceae</taxon>
        <taxon>Mycena</taxon>
    </lineage>
</organism>
<dbReference type="InterPro" id="IPR021709">
    <property type="entry name" value="DUF3292"/>
</dbReference>
<evidence type="ECO:0000259" key="3">
    <source>
        <dbReference type="Pfam" id="PF04824"/>
    </source>
</evidence>
<feature type="region of interest" description="Disordered" evidence="1">
    <location>
        <begin position="930"/>
        <end position="1003"/>
    </location>
</feature>
<dbReference type="InterPro" id="IPR037847">
    <property type="entry name" value="GRAMDC4"/>
</dbReference>
<dbReference type="PANTHER" id="PTHR37402">
    <property type="entry name" value="GRAM DOMAIN-CONTAINING PROTEIN 4"/>
    <property type="match status" value="1"/>
</dbReference>
<feature type="domain" description="Rad21/Rec8-like protein C-terminal eukaryotic" evidence="3">
    <location>
        <begin position="1107"/>
        <end position="1142"/>
    </location>
</feature>
<dbReference type="Pfam" id="PF11696">
    <property type="entry name" value="DUF3292"/>
    <property type="match status" value="1"/>
</dbReference>
<dbReference type="PANTHER" id="PTHR37402:SF1">
    <property type="entry name" value="GRAM DOMAIN-CONTAINING PROTEIN 4"/>
    <property type="match status" value="1"/>
</dbReference>
<feature type="region of interest" description="Disordered" evidence="1">
    <location>
        <begin position="1013"/>
        <end position="1032"/>
    </location>
</feature>
<reference evidence="4" key="1">
    <citation type="submission" date="2020-05" db="EMBL/GenBank/DDBJ databases">
        <title>Mycena genomes resolve the evolution of fungal bioluminescence.</title>
        <authorList>
            <person name="Tsai I.J."/>
        </authorList>
    </citation>
    <scope>NUCLEOTIDE SEQUENCE</scope>
    <source>
        <strain evidence="4">110903Hualien_Pintung</strain>
    </source>
</reference>
<dbReference type="Proteomes" id="UP000613580">
    <property type="component" value="Unassembled WGS sequence"/>
</dbReference>
<feature type="compositionally biased region" description="Basic and acidic residues" evidence="1">
    <location>
        <begin position="939"/>
        <end position="955"/>
    </location>
</feature>
<proteinExistence type="predicted"/>
<evidence type="ECO:0000313" key="5">
    <source>
        <dbReference type="Proteomes" id="UP000613580"/>
    </source>
</evidence>
<sequence length="1144" mass="127138">MQPHDDDLLSEQQLRDLYDTDEIDRFLSLFSAHVSEVHIQDDHASCDDDEEPQYQPSTLSEHIAARYILPRLPKNGRPAPLFTLGRLRLNTERLYLSTWPVYAPFLSSLSALARWEDQRRSLIFCSMYWILWYYNLLLPSLVLRVLYSLLRRKLWSYPTLAELNAHREQIDRSNEFGRELTARFSATSSLGVRELWRLFRVFNKPKKTKAKKLAGAGSQESLLSQEATTVLDSDKVADTSEENDVKRLVLKVMADIADLHERVKNIFIWRRPASSKLYATVVFIVFLITLLVPAKYLAKLVYFVLGFLYWHVIPVVAALPPSERAKLPPAFSDAPSDAEYAMELISRRVAAGLDVRPSRSGNATKGKEKEDTISVTDSVVSDSPTQVRERDANWKKWAGRAQQGKNLVEDGRRMLSGSPSRSRSSLVSAVETHTFPAQHTSAPGLITLTPDKLYFSSLVSKFTLEIPLSSLRGVKKSKKHGLFNSLLITWAETESVKQEIFYTDVTNCVASLKKVVQELKSATAQDLQMAQPVARLSALNLGKDAGTAFLVDFEALVADWDEFLNINGAQDPSLPEEEDGDDFNPTAAKSKKQTRKGKATLQPAAEEPRAADLHMLREHHEHLLSNSFDVSFNGNAAPCMDPSSSQGGGGFGMNDMFLSASDALDMAEGLGDDLAKELGEGWGAFPDQANDLQFDIGNQDMGFGPMDVDMPPVVDEQNAFGDDSGAPGMTPKKRKANCGPDKENIPPPSLRKTIPTLSPAASFSRMFLSQDEEQLPLLDITNQNQNPAKPAAKKGKRTRLLLDARTELTDEELKTARAEYLKSQAILRREFDQKRAEKDNGLMVEKLVWGAPRGLQAETLVEFWQENFKVQIEARTGALSIHTDDGPPAKRRKIRSHVEAPLVEEPQPNAFEDNMNQMNYDMQEMNFNTGFGEMQFGEPARRSSEEPGQARHDSRPLSALGERFEIEQPLPASGSQRSSLFPWDNAGGISSSAGGGPMGSDRISIDRADIKMRGGSTSRRESSLVPSQTGSDGLQISVKSSQVVGEDYEFDVDAPMENTAQDSQRSDMNLITLERNSFNFLEYVKMQLQGLPSSAAGLSFDIVVPKATSTRHVAAAAFYHCLVLSTKNLLHIKEEAYGQLVLAV</sequence>
<feature type="region of interest" description="Disordered" evidence="1">
    <location>
        <begin position="568"/>
        <end position="606"/>
    </location>
</feature>
<feature type="transmembrane region" description="Helical" evidence="2">
    <location>
        <begin position="277"/>
        <end position="294"/>
    </location>
</feature>
<dbReference type="InterPro" id="IPR006909">
    <property type="entry name" value="Rad21/Rec8_C_eu"/>
</dbReference>
<feature type="transmembrane region" description="Helical" evidence="2">
    <location>
        <begin position="127"/>
        <end position="147"/>
    </location>
</feature>
<keyword evidence="2" id="KW-0472">Membrane</keyword>
<dbReference type="AlphaFoldDB" id="A0A8H6T3A3"/>
<keyword evidence="2" id="KW-0812">Transmembrane</keyword>
<dbReference type="GO" id="GO:0006915">
    <property type="term" value="P:apoptotic process"/>
    <property type="evidence" value="ECO:0007669"/>
    <property type="project" value="InterPro"/>
</dbReference>
<evidence type="ECO:0000313" key="4">
    <source>
        <dbReference type="EMBL" id="KAF7310903.1"/>
    </source>
</evidence>
<keyword evidence="5" id="KW-1185">Reference proteome</keyword>
<accession>A0A8H6T3A3</accession>
<dbReference type="Pfam" id="PF04824">
    <property type="entry name" value="Rad21_Rec8"/>
    <property type="match status" value="1"/>
</dbReference>
<keyword evidence="2" id="KW-1133">Transmembrane helix</keyword>
<evidence type="ECO:0000256" key="1">
    <source>
        <dbReference type="SAM" id="MobiDB-lite"/>
    </source>
</evidence>
<protein>
    <submittedName>
        <fullName evidence="4">RAD21/Rec8 N-terminal domain protein</fullName>
    </submittedName>
</protein>
<feature type="region of interest" description="Disordered" evidence="1">
    <location>
        <begin position="722"/>
        <end position="755"/>
    </location>
</feature>
<gene>
    <name evidence="4" type="ORF">HMN09_00633500</name>
</gene>
<feature type="compositionally biased region" description="Basic and acidic residues" evidence="1">
    <location>
        <begin position="1013"/>
        <end position="1022"/>
    </location>
</feature>
<name>A0A8H6T3A3_MYCCL</name>
<evidence type="ECO:0000256" key="2">
    <source>
        <dbReference type="SAM" id="Phobius"/>
    </source>
</evidence>